<reference evidence="1" key="1">
    <citation type="submission" date="2021-02" db="EMBL/GenBank/DDBJ databases">
        <title>Comparative genomics reveals that relaxation of natural selection precedes convergent phenotypic evolution of cavefish.</title>
        <authorList>
            <person name="Peng Z."/>
        </authorList>
    </citation>
    <scope>NUCLEOTIDE SEQUENCE</scope>
    <source>
        <tissue evidence="1">Muscle</tissue>
    </source>
</reference>
<sequence length="220" mass="24908">MATTGDFDPLNATIPATKVEITVSCRPTKPHELIRLLKMDGFVQKLTRMKETVAGPLYCDCSLIKSLFSGNSDSCASDELIPSLLSTRMIAMRLCRNLLDMDTFSKSDPSKTIFYTSNKCAKLNLNGFAFLIMFFAEWPHSYPKSIVQVRNLLDMDTFSKSDPSKTIFYTSNKCAKLNLNGFAFLIMFFAEWPHVRLYVQLPLALLRGDFLHSLKAYTIK</sequence>
<gene>
    <name evidence="1" type="ORF">IRJ41_000869</name>
</gene>
<name>A0A9W7T6K7_TRIRA</name>
<protein>
    <submittedName>
        <fullName evidence="1">Uncharacterized protein</fullName>
    </submittedName>
</protein>
<evidence type="ECO:0000313" key="2">
    <source>
        <dbReference type="Proteomes" id="UP001059041"/>
    </source>
</evidence>
<keyword evidence="2" id="KW-1185">Reference proteome</keyword>
<dbReference type="AlphaFoldDB" id="A0A9W7T6K7"/>
<dbReference type="Proteomes" id="UP001059041">
    <property type="component" value="Linkage Group LG24"/>
</dbReference>
<accession>A0A9W7T6K7</accession>
<organism evidence="1 2">
    <name type="scientific">Triplophysa rosa</name>
    <name type="common">Cave loach</name>
    <dbReference type="NCBI Taxonomy" id="992332"/>
    <lineage>
        <taxon>Eukaryota</taxon>
        <taxon>Metazoa</taxon>
        <taxon>Chordata</taxon>
        <taxon>Craniata</taxon>
        <taxon>Vertebrata</taxon>
        <taxon>Euteleostomi</taxon>
        <taxon>Actinopterygii</taxon>
        <taxon>Neopterygii</taxon>
        <taxon>Teleostei</taxon>
        <taxon>Ostariophysi</taxon>
        <taxon>Cypriniformes</taxon>
        <taxon>Nemacheilidae</taxon>
        <taxon>Triplophysa</taxon>
    </lineage>
</organism>
<dbReference type="EMBL" id="JAFHDT010000024">
    <property type="protein sequence ID" value="KAI7791600.1"/>
    <property type="molecule type" value="Genomic_DNA"/>
</dbReference>
<evidence type="ECO:0000313" key="1">
    <source>
        <dbReference type="EMBL" id="KAI7791600.1"/>
    </source>
</evidence>
<comment type="caution">
    <text evidence="1">The sequence shown here is derived from an EMBL/GenBank/DDBJ whole genome shotgun (WGS) entry which is preliminary data.</text>
</comment>
<proteinExistence type="predicted"/>